<dbReference type="PANTHER" id="PTHR47592">
    <property type="entry name" value="PBF68 PROTEIN"/>
    <property type="match status" value="1"/>
</dbReference>
<dbReference type="Pfam" id="PF22936">
    <property type="entry name" value="Pol_BBD"/>
    <property type="match status" value="1"/>
</dbReference>
<gene>
    <name evidence="2" type="ORF">AABB24_035749</name>
</gene>
<dbReference type="PANTHER" id="PTHR47592:SF24">
    <property type="entry name" value="BNACNNG30200D PROTEIN"/>
    <property type="match status" value="1"/>
</dbReference>
<evidence type="ECO:0000313" key="2">
    <source>
        <dbReference type="EMBL" id="KAL3328276.1"/>
    </source>
</evidence>
<feature type="non-terminal residue" evidence="2">
    <location>
        <position position="140"/>
    </location>
</feature>
<dbReference type="AlphaFoldDB" id="A0ABD2R8X1"/>
<comment type="caution">
    <text evidence="2">The sequence shown here is derived from an EMBL/GenBank/DDBJ whole genome shotgun (WGS) entry which is preliminary data.</text>
</comment>
<sequence>MEDVDDLCAMISECNLVENPKEWFLDSGATRHICSAKEAFATYIPAEFEEDLFIGNTTTTRIAGTRKVMLKMTSSKVLTLDNVLHVPTIRKNLVSVAVLVKNGFKCVLVSDKTVISKNEMFLGKGYLTEGLFKLNVMVVD</sequence>
<protein>
    <recommendedName>
        <fullName evidence="1">Retrovirus-related Pol polyprotein from transposon TNT 1-94-like beta-barrel domain-containing protein</fullName>
    </recommendedName>
</protein>
<name>A0ABD2R8X1_9SOLN</name>
<feature type="domain" description="Retrovirus-related Pol polyprotein from transposon TNT 1-94-like beta-barrel" evidence="1">
    <location>
        <begin position="23"/>
        <end position="104"/>
    </location>
</feature>
<reference evidence="2 3" key="1">
    <citation type="submission" date="2024-05" db="EMBL/GenBank/DDBJ databases">
        <title>De novo assembly of an allotetraploid wild potato.</title>
        <authorList>
            <person name="Hosaka A.J."/>
        </authorList>
    </citation>
    <scope>NUCLEOTIDE SEQUENCE [LARGE SCALE GENOMIC DNA]</scope>
    <source>
        <tissue evidence="2">Young leaves</tissue>
    </source>
</reference>
<evidence type="ECO:0000313" key="3">
    <source>
        <dbReference type="Proteomes" id="UP001627284"/>
    </source>
</evidence>
<dbReference type="InterPro" id="IPR054722">
    <property type="entry name" value="PolX-like_BBD"/>
</dbReference>
<organism evidence="2 3">
    <name type="scientific">Solanum stoloniferum</name>
    <dbReference type="NCBI Taxonomy" id="62892"/>
    <lineage>
        <taxon>Eukaryota</taxon>
        <taxon>Viridiplantae</taxon>
        <taxon>Streptophyta</taxon>
        <taxon>Embryophyta</taxon>
        <taxon>Tracheophyta</taxon>
        <taxon>Spermatophyta</taxon>
        <taxon>Magnoliopsida</taxon>
        <taxon>eudicotyledons</taxon>
        <taxon>Gunneridae</taxon>
        <taxon>Pentapetalae</taxon>
        <taxon>asterids</taxon>
        <taxon>lamiids</taxon>
        <taxon>Solanales</taxon>
        <taxon>Solanaceae</taxon>
        <taxon>Solanoideae</taxon>
        <taxon>Solaneae</taxon>
        <taxon>Solanum</taxon>
    </lineage>
</organism>
<evidence type="ECO:0000259" key="1">
    <source>
        <dbReference type="Pfam" id="PF22936"/>
    </source>
</evidence>
<dbReference type="EMBL" id="JBJKTR010000021">
    <property type="protein sequence ID" value="KAL3328276.1"/>
    <property type="molecule type" value="Genomic_DNA"/>
</dbReference>
<proteinExistence type="predicted"/>
<dbReference type="Proteomes" id="UP001627284">
    <property type="component" value="Unassembled WGS sequence"/>
</dbReference>
<accession>A0ABD2R8X1</accession>
<keyword evidence="3" id="KW-1185">Reference proteome</keyword>